<dbReference type="Gene3D" id="3.90.980.10">
    <property type="entry name" value="DNA primase, catalytic core, N-terminal domain"/>
    <property type="match status" value="1"/>
</dbReference>
<organism evidence="5 6">
    <name type="scientific">Massilia mucilaginosa</name>
    <dbReference type="NCBI Taxonomy" id="2609282"/>
    <lineage>
        <taxon>Bacteria</taxon>
        <taxon>Pseudomonadati</taxon>
        <taxon>Pseudomonadota</taxon>
        <taxon>Betaproteobacteria</taxon>
        <taxon>Burkholderiales</taxon>
        <taxon>Oxalobacteraceae</taxon>
        <taxon>Telluria group</taxon>
        <taxon>Massilia</taxon>
    </lineage>
</organism>
<dbReference type="Gene3D" id="3.90.580.10">
    <property type="entry name" value="Zinc finger, CHC2-type domain"/>
    <property type="match status" value="1"/>
</dbReference>
<keyword evidence="6" id="KW-1185">Reference proteome</keyword>
<proteinExistence type="predicted"/>
<dbReference type="SUPFAM" id="SSF56731">
    <property type="entry name" value="DNA primase core"/>
    <property type="match status" value="1"/>
</dbReference>
<sequence>MPRIPEADIERLKNEVAVERLVESAGIALKKSGKDRIGVCPFHEDSEPSLVVTPAKNLWHCFGCQIGGGPIDWVMKFRGVSFRHAVELLKADPALAAGVQAAPGTPQERSTARSLPAPVSFDADDQALLNQVIGYYHETLAQSPEALAYLKARGLDHPELIARFKLGYANRTLGLRLPTRDRQAGSDIRSRLQ</sequence>
<dbReference type="Pfam" id="PF01807">
    <property type="entry name" value="Zn_ribbon_DnaG"/>
    <property type="match status" value="1"/>
</dbReference>
<feature type="non-terminal residue" evidence="5">
    <location>
        <position position="193"/>
    </location>
</feature>
<evidence type="ECO:0000256" key="2">
    <source>
        <dbReference type="ARBA" id="ARBA00022771"/>
    </source>
</evidence>
<comment type="caution">
    <text evidence="5">The sequence shown here is derived from an EMBL/GenBank/DDBJ whole genome shotgun (WGS) entry which is preliminary data.</text>
</comment>
<feature type="domain" description="Zinc finger CHC2-type" evidence="4">
    <location>
        <begin position="36"/>
        <end position="90"/>
    </location>
</feature>
<dbReference type="InterPro" id="IPR037068">
    <property type="entry name" value="DNA_primase_core_N_sf"/>
</dbReference>
<dbReference type="InterPro" id="IPR002694">
    <property type="entry name" value="Znf_CHC2"/>
</dbReference>
<dbReference type="SUPFAM" id="SSF57783">
    <property type="entry name" value="Zinc beta-ribbon"/>
    <property type="match status" value="1"/>
</dbReference>
<dbReference type="EMBL" id="WHJH01000032">
    <property type="protein sequence ID" value="NHZ91668.1"/>
    <property type="molecule type" value="Genomic_DNA"/>
</dbReference>
<dbReference type="InterPro" id="IPR036977">
    <property type="entry name" value="DNA_primase_Znf_CHC2"/>
</dbReference>
<dbReference type="SMART" id="SM00400">
    <property type="entry name" value="ZnF_CHCC"/>
    <property type="match status" value="1"/>
</dbReference>
<protein>
    <submittedName>
        <fullName evidence="5">DNA primase</fullName>
    </submittedName>
</protein>
<dbReference type="PANTHER" id="PTHR30313">
    <property type="entry name" value="DNA PRIMASE"/>
    <property type="match status" value="1"/>
</dbReference>
<gene>
    <name evidence="5" type="ORF">F2P45_22050</name>
</gene>
<evidence type="ECO:0000313" key="5">
    <source>
        <dbReference type="EMBL" id="NHZ91668.1"/>
    </source>
</evidence>
<name>A0ABX0NXI7_9BURK</name>
<keyword evidence="3" id="KW-0862">Zinc</keyword>
<keyword evidence="2" id="KW-0863">Zinc-finger</keyword>
<keyword evidence="1" id="KW-0479">Metal-binding</keyword>
<evidence type="ECO:0000313" key="6">
    <source>
        <dbReference type="Proteomes" id="UP000609726"/>
    </source>
</evidence>
<reference evidence="5 6" key="1">
    <citation type="submission" date="2019-10" db="EMBL/GenBank/DDBJ databases">
        <title>Taxonomy of Antarctic Massilia spp.: description of Massilia rubra sp. nov., Massilia aquatica sp. nov., Massilia mucilaginosa sp. nov., Massilia frigida sp. nov. isolated from streams, lakes and regoliths.</title>
        <authorList>
            <person name="Holochova P."/>
            <person name="Sedlacek I."/>
            <person name="Kralova S."/>
            <person name="Maslanova I."/>
            <person name="Busse H.-J."/>
            <person name="Stankova E."/>
            <person name="Vrbovska V."/>
            <person name="Kovarovic V."/>
            <person name="Bartak M."/>
            <person name="Svec P."/>
            <person name="Pantucek R."/>
        </authorList>
    </citation>
    <scope>NUCLEOTIDE SEQUENCE [LARGE SCALE GENOMIC DNA]</scope>
    <source>
        <strain evidence="5 6">CCM 8733</strain>
    </source>
</reference>
<dbReference type="Proteomes" id="UP000609726">
    <property type="component" value="Unassembled WGS sequence"/>
</dbReference>
<evidence type="ECO:0000256" key="3">
    <source>
        <dbReference type="ARBA" id="ARBA00022833"/>
    </source>
</evidence>
<dbReference type="InterPro" id="IPR050219">
    <property type="entry name" value="DnaG_primase"/>
</dbReference>
<evidence type="ECO:0000256" key="1">
    <source>
        <dbReference type="ARBA" id="ARBA00022723"/>
    </source>
</evidence>
<evidence type="ECO:0000259" key="4">
    <source>
        <dbReference type="SMART" id="SM00400"/>
    </source>
</evidence>
<accession>A0ABX0NXI7</accession>
<dbReference type="RefSeq" id="WP_229505225.1">
    <property type="nucleotide sequence ID" value="NZ_WHJH01000032.1"/>
</dbReference>
<dbReference type="PANTHER" id="PTHR30313:SF2">
    <property type="entry name" value="DNA PRIMASE"/>
    <property type="match status" value="1"/>
</dbReference>